<dbReference type="GO" id="GO:0003677">
    <property type="term" value="F:DNA binding"/>
    <property type="evidence" value="ECO:0007669"/>
    <property type="project" value="UniProtKB-KW"/>
</dbReference>
<dbReference type="RefSeq" id="WP_307328238.1">
    <property type="nucleotide sequence ID" value="NZ_JAUSUG010000016.1"/>
</dbReference>
<gene>
    <name evidence="5" type="ORF">J2S74_003724</name>
</gene>
<dbReference type="Pfam" id="PF00392">
    <property type="entry name" value="GntR"/>
    <property type="match status" value="1"/>
</dbReference>
<evidence type="ECO:0000256" key="1">
    <source>
        <dbReference type="ARBA" id="ARBA00023015"/>
    </source>
</evidence>
<dbReference type="EMBL" id="JAUSUG010000016">
    <property type="protein sequence ID" value="MDQ0256304.1"/>
    <property type="molecule type" value="Genomic_DNA"/>
</dbReference>
<dbReference type="PRINTS" id="PR00035">
    <property type="entry name" value="HTHGNTR"/>
</dbReference>
<dbReference type="PROSITE" id="PS50949">
    <property type="entry name" value="HTH_GNTR"/>
    <property type="match status" value="1"/>
</dbReference>
<evidence type="ECO:0000313" key="6">
    <source>
        <dbReference type="Proteomes" id="UP001230005"/>
    </source>
</evidence>
<dbReference type="SMART" id="SM00895">
    <property type="entry name" value="FCD"/>
    <property type="match status" value="1"/>
</dbReference>
<proteinExistence type="predicted"/>
<dbReference type="PANTHER" id="PTHR43537">
    <property type="entry name" value="TRANSCRIPTIONAL REGULATOR, GNTR FAMILY"/>
    <property type="match status" value="1"/>
</dbReference>
<sequence>MDPYEFIKNAIITGKYKPGLRLTEEFLAKEIAVSRTPVREALKRLKFDGLVTSLNRGLMVREFTKNDVKQIYDLRALLESFAAKEAALSRDEEDLLEMERLINEFESLLECDLGNEEITRKIMDNNSRFHDTVIRASKNEHLHFHISKVVVLPLVFVSFYWFNRKDIQRSYEAHAKLFDAIRNRDFEKAMVVMQDHIFTGRDFVLTSEETLKYFHKEVVK</sequence>
<dbReference type="SUPFAM" id="SSF46785">
    <property type="entry name" value="Winged helix' DNA-binding domain"/>
    <property type="match status" value="1"/>
</dbReference>
<evidence type="ECO:0000259" key="4">
    <source>
        <dbReference type="PROSITE" id="PS50949"/>
    </source>
</evidence>
<dbReference type="PANTHER" id="PTHR43537:SF24">
    <property type="entry name" value="GLUCONATE OPERON TRANSCRIPTIONAL REPRESSOR"/>
    <property type="match status" value="1"/>
</dbReference>
<keyword evidence="3" id="KW-0804">Transcription</keyword>
<dbReference type="Gene3D" id="1.10.10.10">
    <property type="entry name" value="Winged helix-like DNA-binding domain superfamily/Winged helix DNA-binding domain"/>
    <property type="match status" value="1"/>
</dbReference>
<name>A0ABT9ZYJ0_9BACI</name>
<dbReference type="SUPFAM" id="SSF48008">
    <property type="entry name" value="GntR ligand-binding domain-like"/>
    <property type="match status" value="1"/>
</dbReference>
<accession>A0ABT9ZYJ0</accession>
<protein>
    <submittedName>
        <fullName evidence="5">DNA-binding GntR family transcriptional regulator</fullName>
    </submittedName>
</protein>
<dbReference type="Proteomes" id="UP001230005">
    <property type="component" value="Unassembled WGS sequence"/>
</dbReference>
<comment type="caution">
    <text evidence="5">The sequence shown here is derived from an EMBL/GenBank/DDBJ whole genome shotgun (WGS) entry which is preliminary data.</text>
</comment>
<keyword evidence="1" id="KW-0805">Transcription regulation</keyword>
<dbReference type="InterPro" id="IPR036390">
    <property type="entry name" value="WH_DNA-bd_sf"/>
</dbReference>
<dbReference type="Pfam" id="PF07729">
    <property type="entry name" value="FCD"/>
    <property type="match status" value="1"/>
</dbReference>
<keyword evidence="6" id="KW-1185">Reference proteome</keyword>
<dbReference type="CDD" id="cd07377">
    <property type="entry name" value="WHTH_GntR"/>
    <property type="match status" value="1"/>
</dbReference>
<evidence type="ECO:0000313" key="5">
    <source>
        <dbReference type="EMBL" id="MDQ0256304.1"/>
    </source>
</evidence>
<keyword evidence="2 5" id="KW-0238">DNA-binding</keyword>
<evidence type="ECO:0000256" key="3">
    <source>
        <dbReference type="ARBA" id="ARBA00023163"/>
    </source>
</evidence>
<dbReference type="InterPro" id="IPR011711">
    <property type="entry name" value="GntR_C"/>
</dbReference>
<dbReference type="InterPro" id="IPR008920">
    <property type="entry name" value="TF_FadR/GntR_C"/>
</dbReference>
<organism evidence="5 6">
    <name type="scientific">Evansella vedderi</name>
    <dbReference type="NCBI Taxonomy" id="38282"/>
    <lineage>
        <taxon>Bacteria</taxon>
        <taxon>Bacillati</taxon>
        <taxon>Bacillota</taxon>
        <taxon>Bacilli</taxon>
        <taxon>Bacillales</taxon>
        <taxon>Bacillaceae</taxon>
        <taxon>Evansella</taxon>
    </lineage>
</organism>
<dbReference type="SMART" id="SM00345">
    <property type="entry name" value="HTH_GNTR"/>
    <property type="match status" value="1"/>
</dbReference>
<dbReference type="Gene3D" id="1.20.120.530">
    <property type="entry name" value="GntR ligand-binding domain-like"/>
    <property type="match status" value="1"/>
</dbReference>
<dbReference type="InterPro" id="IPR000524">
    <property type="entry name" value="Tscrpt_reg_HTH_GntR"/>
</dbReference>
<reference evidence="5 6" key="1">
    <citation type="submission" date="2023-07" db="EMBL/GenBank/DDBJ databases">
        <title>Genomic Encyclopedia of Type Strains, Phase IV (KMG-IV): sequencing the most valuable type-strain genomes for metagenomic binning, comparative biology and taxonomic classification.</title>
        <authorList>
            <person name="Goeker M."/>
        </authorList>
    </citation>
    <scope>NUCLEOTIDE SEQUENCE [LARGE SCALE GENOMIC DNA]</scope>
    <source>
        <strain evidence="5 6">DSM 9768</strain>
    </source>
</reference>
<feature type="domain" description="HTH gntR-type" evidence="4">
    <location>
        <begin position="1"/>
        <end position="63"/>
    </location>
</feature>
<dbReference type="InterPro" id="IPR036388">
    <property type="entry name" value="WH-like_DNA-bd_sf"/>
</dbReference>
<evidence type="ECO:0000256" key="2">
    <source>
        <dbReference type="ARBA" id="ARBA00023125"/>
    </source>
</evidence>